<dbReference type="EMBL" id="JAUYVT010000004">
    <property type="protein sequence ID" value="MDP2564420.1"/>
    <property type="molecule type" value="Genomic_DNA"/>
</dbReference>
<evidence type="ECO:0000313" key="1">
    <source>
        <dbReference type="EMBL" id="MDP2564420.1"/>
    </source>
</evidence>
<keyword evidence="2" id="KW-1185">Reference proteome</keyword>
<dbReference type="RefSeq" id="WP_305471697.1">
    <property type="nucleotide sequence ID" value="NZ_JAUYVT010000004.1"/>
</dbReference>
<sequence>MINNILELLGDKYTSQTFMRYNSECLKGYEFSVMFAYTETLAKKISDKDEFKKEFLKTLHIELNDNCTFQSYYNTAECMVYDHYRLLFNSDEEKNLPQWRYELAKMSDSKVIELIEEQLKNEDTSCFEDEILLANYKLKFMYSPELIDTRSSAFRFYDDKIVANEDFENALAFFNTPPAAITSVKLDREIKDFIVEDQVNIASTETVNTILANCMPYSCVPGIIFEIDLKTLLTWSYNTLVKVTGGTVGCIDFKNGSGHCEKVEKGRFIQFKIHSPDEFIFCDEKTHTGKLVQDTFGFTNNAHKAQFELV</sequence>
<name>A0ABT9FCC4_9GAMM</name>
<accession>A0ABT9FCC4</accession>
<gene>
    <name evidence="1" type="ORF">Q8W34_07220</name>
</gene>
<proteinExistence type="predicted"/>
<dbReference type="Proteomes" id="UP001177212">
    <property type="component" value="Unassembled WGS sequence"/>
</dbReference>
<evidence type="ECO:0000313" key="2">
    <source>
        <dbReference type="Proteomes" id="UP001177212"/>
    </source>
</evidence>
<organism evidence="1 2">
    <name type="scientific">Pseudoalteromonas marina</name>
    <dbReference type="NCBI Taxonomy" id="267375"/>
    <lineage>
        <taxon>Bacteria</taxon>
        <taxon>Pseudomonadati</taxon>
        <taxon>Pseudomonadota</taxon>
        <taxon>Gammaproteobacteria</taxon>
        <taxon>Alteromonadales</taxon>
        <taxon>Pseudoalteromonadaceae</taxon>
        <taxon>Pseudoalteromonas</taxon>
    </lineage>
</organism>
<protein>
    <submittedName>
        <fullName evidence="1">Uncharacterized protein</fullName>
    </submittedName>
</protein>
<comment type="caution">
    <text evidence="1">The sequence shown here is derived from an EMBL/GenBank/DDBJ whole genome shotgun (WGS) entry which is preliminary data.</text>
</comment>
<reference evidence="1" key="1">
    <citation type="submission" date="2023-07" db="EMBL/GenBank/DDBJ databases">
        <title>Genome content predicts the carbon catabolic preferences of heterotrophic bacteria.</title>
        <authorList>
            <person name="Gralka M."/>
        </authorList>
    </citation>
    <scope>NUCLEOTIDE SEQUENCE</scope>
    <source>
        <strain evidence="1">4G09</strain>
    </source>
</reference>